<protein>
    <submittedName>
        <fullName evidence="2">Uncharacterized protein</fullName>
    </submittedName>
</protein>
<feature type="compositionally biased region" description="Low complexity" evidence="1">
    <location>
        <begin position="30"/>
        <end position="39"/>
    </location>
</feature>
<feature type="compositionally biased region" description="Basic and acidic residues" evidence="1">
    <location>
        <begin position="16"/>
        <end position="29"/>
    </location>
</feature>
<evidence type="ECO:0000256" key="1">
    <source>
        <dbReference type="SAM" id="MobiDB-lite"/>
    </source>
</evidence>
<feature type="region of interest" description="Disordered" evidence="1">
    <location>
        <begin position="1"/>
        <end position="45"/>
    </location>
</feature>
<name>A0A9W7BAU1_9STRA</name>
<keyword evidence="3" id="KW-1185">Reference proteome</keyword>
<feature type="compositionally biased region" description="Pro residues" evidence="1">
    <location>
        <begin position="1"/>
        <end position="13"/>
    </location>
</feature>
<dbReference type="GO" id="GO:0015631">
    <property type="term" value="F:tubulin binding"/>
    <property type="evidence" value="ECO:0007669"/>
    <property type="project" value="InterPro"/>
</dbReference>
<dbReference type="OrthoDB" id="548799at2759"/>
<dbReference type="InterPro" id="IPR008907">
    <property type="entry name" value="TPP/p25"/>
</dbReference>
<dbReference type="AlphaFoldDB" id="A0A9W7BAU1"/>
<dbReference type="GO" id="GO:0046785">
    <property type="term" value="P:microtubule polymerization"/>
    <property type="evidence" value="ECO:0007669"/>
    <property type="project" value="InterPro"/>
</dbReference>
<gene>
    <name evidence="2" type="ORF">TrST_g616</name>
</gene>
<dbReference type="EMBL" id="BRXY01000277">
    <property type="protein sequence ID" value="GMH83034.1"/>
    <property type="molecule type" value="Genomic_DNA"/>
</dbReference>
<comment type="caution">
    <text evidence="2">The sequence shown here is derived from an EMBL/GenBank/DDBJ whole genome shotgun (WGS) entry which is preliminary data.</text>
</comment>
<proteinExistence type="predicted"/>
<accession>A0A9W7BAU1</accession>
<evidence type="ECO:0000313" key="3">
    <source>
        <dbReference type="Proteomes" id="UP001165085"/>
    </source>
</evidence>
<organism evidence="2 3">
    <name type="scientific">Triparma strigata</name>
    <dbReference type="NCBI Taxonomy" id="1606541"/>
    <lineage>
        <taxon>Eukaryota</taxon>
        <taxon>Sar</taxon>
        <taxon>Stramenopiles</taxon>
        <taxon>Ochrophyta</taxon>
        <taxon>Bolidophyceae</taxon>
        <taxon>Parmales</taxon>
        <taxon>Triparmaceae</taxon>
        <taxon>Triparma</taxon>
    </lineage>
</organism>
<sequence>MSGFDIPPPPLEDAPPDVKRTQILRRHDSSNSSFGSSFGAEQERARISSSGKRLLVRALSGNDNPTSFAWGNVNNNPTDYEQFYNPVKSTYEIREKKTGKVLKEPPKDWGWDNKWSRGEVTAEQQFNETVRDELIDFLVVHLPSKIHLIDDLVDKWAGQEEQLFRFLEEEFGNGDSVVPGQKGAVKKEDREDYIFKKLTDTKLYTGASRQRFDSKGVGIGAEGRGGKVFSSFKGNTNEKSDDVGPMDACDFLNRKWS</sequence>
<dbReference type="Pfam" id="PF05517">
    <property type="entry name" value="p25-alpha"/>
    <property type="match status" value="1"/>
</dbReference>
<dbReference type="Proteomes" id="UP001165085">
    <property type="component" value="Unassembled WGS sequence"/>
</dbReference>
<evidence type="ECO:0000313" key="2">
    <source>
        <dbReference type="EMBL" id="GMH83034.1"/>
    </source>
</evidence>
<reference evidence="3" key="1">
    <citation type="journal article" date="2023" name="Commun. Biol.">
        <title>Genome analysis of Parmales, the sister group of diatoms, reveals the evolutionary specialization of diatoms from phago-mixotrophs to photoautotrophs.</title>
        <authorList>
            <person name="Ban H."/>
            <person name="Sato S."/>
            <person name="Yoshikawa S."/>
            <person name="Yamada K."/>
            <person name="Nakamura Y."/>
            <person name="Ichinomiya M."/>
            <person name="Sato N."/>
            <person name="Blanc-Mathieu R."/>
            <person name="Endo H."/>
            <person name="Kuwata A."/>
            <person name="Ogata H."/>
        </authorList>
    </citation>
    <scope>NUCLEOTIDE SEQUENCE [LARGE SCALE GENOMIC DNA]</scope>
    <source>
        <strain evidence="3">NIES 3701</strain>
    </source>
</reference>